<proteinExistence type="predicted"/>
<evidence type="ECO:0000313" key="2">
    <source>
        <dbReference type="Proteomes" id="UP000643207"/>
    </source>
</evidence>
<dbReference type="RefSeq" id="WP_201825223.1">
    <property type="nucleotide sequence ID" value="NZ_JAERRA010000001.1"/>
</dbReference>
<dbReference type="AlphaFoldDB" id="A0A9X0XF70"/>
<keyword evidence="2" id="KW-1185">Reference proteome</keyword>
<dbReference type="EMBL" id="JAERRA010000001">
    <property type="protein sequence ID" value="MBL0719752.1"/>
    <property type="molecule type" value="Genomic_DNA"/>
</dbReference>
<name>A0A9X0XF70_9BURK</name>
<dbReference type="Proteomes" id="UP000643207">
    <property type="component" value="Unassembled WGS sequence"/>
</dbReference>
<reference evidence="1 2" key="1">
    <citation type="submission" date="2021-01" db="EMBL/GenBank/DDBJ databases">
        <title>Piscinibacter sp. Jin2 Genome sequencing and assembly.</title>
        <authorList>
            <person name="Kim I."/>
        </authorList>
    </citation>
    <scope>NUCLEOTIDE SEQUENCE [LARGE SCALE GENOMIC DNA]</scope>
    <source>
        <strain evidence="1 2">Jin2</strain>
    </source>
</reference>
<accession>A0A9X0XF70</accession>
<comment type="caution">
    <text evidence="1">The sequence shown here is derived from an EMBL/GenBank/DDBJ whole genome shotgun (WGS) entry which is preliminary data.</text>
</comment>
<protein>
    <submittedName>
        <fullName evidence="1">Uncharacterized protein</fullName>
    </submittedName>
</protein>
<sequence>MSELSRHYQLDALASECTAIGRESAAAGLRLDRKLPETYRAAYEAYDGPKKRLGYYEGKWLSLRLSAVRRGMIVDATVTPALLERMTDGRCPVTLEPFRMGGGPSPRNPSVDRLVNEVSYRAGNLCMLSQRANRAKAELSFEEVAQIAQAGDAYGELASIEWMRLASLMYGAWARAYKLSDPYLLPLAAIPGAGMFMSTSQVVQLLLTRHYGPAGSSPSATGRWTEMTRDAGCDVAKFTTLSTRLAAALAKEPNAGNAWLHGDVFDAFVAWYQCCRHVVAPSVELLLERRQLSAGDPVADLAWPTTSRYKH</sequence>
<evidence type="ECO:0000313" key="1">
    <source>
        <dbReference type="EMBL" id="MBL0719752.1"/>
    </source>
</evidence>
<organism evidence="1 2">
    <name type="scientific">Aquariibacter lacus</name>
    <dbReference type="NCBI Taxonomy" id="2801332"/>
    <lineage>
        <taxon>Bacteria</taxon>
        <taxon>Pseudomonadati</taxon>
        <taxon>Pseudomonadota</taxon>
        <taxon>Betaproteobacteria</taxon>
        <taxon>Burkholderiales</taxon>
        <taxon>Sphaerotilaceae</taxon>
        <taxon>Aquariibacter</taxon>
    </lineage>
</organism>
<gene>
    <name evidence="1" type="ORF">JI742_07605</name>
</gene>